<protein>
    <submittedName>
        <fullName evidence="2">Membrane dipeptidase</fullName>
    </submittedName>
</protein>
<dbReference type="Gene3D" id="3.20.20.140">
    <property type="entry name" value="Metal-dependent hydrolases"/>
    <property type="match status" value="1"/>
</dbReference>
<dbReference type="Pfam" id="PF01244">
    <property type="entry name" value="Peptidase_M19"/>
    <property type="match status" value="1"/>
</dbReference>
<feature type="signal peptide" evidence="1">
    <location>
        <begin position="1"/>
        <end position="19"/>
    </location>
</feature>
<organism evidence="2 3">
    <name type="scientific">Sphingomonas glacialis</name>
    <dbReference type="NCBI Taxonomy" id="658225"/>
    <lineage>
        <taxon>Bacteria</taxon>
        <taxon>Pseudomonadati</taxon>
        <taxon>Pseudomonadota</taxon>
        <taxon>Alphaproteobacteria</taxon>
        <taxon>Sphingomonadales</taxon>
        <taxon>Sphingomonadaceae</taxon>
        <taxon>Sphingomonas</taxon>
    </lineage>
</organism>
<dbReference type="OrthoDB" id="9804920at2"/>
<dbReference type="Proteomes" id="UP000319931">
    <property type="component" value="Unassembled WGS sequence"/>
</dbReference>
<evidence type="ECO:0000256" key="1">
    <source>
        <dbReference type="SAM" id="SignalP"/>
    </source>
</evidence>
<feature type="chain" id="PRO_5021216165" evidence="1">
    <location>
        <begin position="20"/>
        <end position="418"/>
    </location>
</feature>
<sequence>MRHFAFLGLAFALAAPANAQTVPSPADTARAERVLARAPVIDGHNDLAWEIGHYQGGSVAVARKGGADLPRPLQTDLARMKAGHVGGQFWSVWIPADVTGPKAVELTLEQIDVVRRLVAGNPDALALATTAADVRRIMASGRTASLIGVEGGHQIDGRLSVLRQYRALGVGYMTLTHSRSLPWADSSTDEAVAGGLSPFGKRVVAEMNRIGMLVDVSHVADSTMRAALAASKAPVIASHSSARALAPVPRNIPDDLLAAIGANGGIVMVNFYPAFLSGAWKQWDVARTAYAKSLAVPGDVYGPRAAAPLVEWDRAHPMPRVTVATVADHIEHVAKIAGHDHVGLGGDFDGIDNTAPEGMNGVDGYPKVIAELARRGWSDGDLAKLTDGNILRVMERAETVAASMADLPADDATDRSAK</sequence>
<dbReference type="RefSeq" id="WP_140851793.1">
    <property type="nucleotide sequence ID" value="NZ_RCZC01000007.1"/>
</dbReference>
<dbReference type="PANTHER" id="PTHR10443">
    <property type="entry name" value="MICROSOMAL DIPEPTIDASE"/>
    <property type="match status" value="1"/>
</dbReference>
<dbReference type="PROSITE" id="PS51365">
    <property type="entry name" value="RENAL_DIPEPTIDASE_2"/>
    <property type="match status" value="1"/>
</dbReference>
<dbReference type="AlphaFoldDB" id="A0A502FIT0"/>
<keyword evidence="1" id="KW-0732">Signal</keyword>
<dbReference type="GO" id="GO:0070573">
    <property type="term" value="F:metallodipeptidase activity"/>
    <property type="evidence" value="ECO:0007669"/>
    <property type="project" value="InterPro"/>
</dbReference>
<keyword evidence="3" id="KW-1185">Reference proteome</keyword>
<gene>
    <name evidence="2" type="ORF">EAH76_18645</name>
</gene>
<dbReference type="InterPro" id="IPR008257">
    <property type="entry name" value="Pept_M19"/>
</dbReference>
<evidence type="ECO:0000313" key="2">
    <source>
        <dbReference type="EMBL" id="TPG49368.1"/>
    </source>
</evidence>
<accession>A0A502FIT0</accession>
<name>A0A502FIT0_9SPHN</name>
<evidence type="ECO:0000313" key="3">
    <source>
        <dbReference type="Proteomes" id="UP000319931"/>
    </source>
</evidence>
<comment type="caution">
    <text evidence="2">The sequence shown here is derived from an EMBL/GenBank/DDBJ whole genome shotgun (WGS) entry which is preliminary data.</text>
</comment>
<dbReference type="InterPro" id="IPR032466">
    <property type="entry name" value="Metal_Hydrolase"/>
</dbReference>
<dbReference type="SUPFAM" id="SSF51556">
    <property type="entry name" value="Metallo-dependent hydrolases"/>
    <property type="match status" value="1"/>
</dbReference>
<dbReference type="CDD" id="cd01301">
    <property type="entry name" value="rDP_like"/>
    <property type="match status" value="1"/>
</dbReference>
<proteinExistence type="predicted"/>
<dbReference type="GO" id="GO:0006508">
    <property type="term" value="P:proteolysis"/>
    <property type="evidence" value="ECO:0007669"/>
    <property type="project" value="InterPro"/>
</dbReference>
<dbReference type="PANTHER" id="PTHR10443:SF12">
    <property type="entry name" value="DIPEPTIDASE"/>
    <property type="match status" value="1"/>
</dbReference>
<reference evidence="2 3" key="1">
    <citation type="journal article" date="2019" name="Environ. Microbiol.">
        <title>Species interactions and distinct microbial communities in high Arctic permafrost affected cryosols are associated with the CH4 and CO2 gas fluxes.</title>
        <authorList>
            <person name="Altshuler I."/>
            <person name="Hamel J."/>
            <person name="Turney S."/>
            <person name="Magnuson E."/>
            <person name="Levesque R."/>
            <person name="Greer C."/>
            <person name="Whyte L.G."/>
        </authorList>
    </citation>
    <scope>NUCLEOTIDE SEQUENCE [LARGE SCALE GENOMIC DNA]</scope>
    <source>
        <strain evidence="2 3">E6.1</strain>
    </source>
</reference>
<dbReference type="EMBL" id="RCZC01000007">
    <property type="protein sequence ID" value="TPG49368.1"/>
    <property type="molecule type" value="Genomic_DNA"/>
</dbReference>